<dbReference type="PANTHER" id="PTHR12510">
    <property type="entry name" value="TROPONIN C-AKIN-1 PROTEIN"/>
    <property type="match status" value="1"/>
</dbReference>
<reference evidence="7" key="1">
    <citation type="submission" date="2025-08" db="UniProtKB">
        <authorList>
            <consortium name="RefSeq"/>
        </authorList>
    </citation>
    <scope>IDENTIFICATION</scope>
</reference>
<dbReference type="InterPro" id="IPR036568">
    <property type="entry name" value="GGCT-like_sf"/>
</dbReference>
<accession>A0AAJ6VUU2</accession>
<dbReference type="GeneID" id="100908385"/>
<evidence type="ECO:0000256" key="2">
    <source>
        <dbReference type="PIRSR" id="PIRSR639126-1"/>
    </source>
</evidence>
<evidence type="ECO:0000256" key="1">
    <source>
        <dbReference type="ARBA" id="ARBA00008861"/>
    </source>
</evidence>
<evidence type="ECO:0000256" key="4">
    <source>
        <dbReference type="SAM" id="MobiDB-lite"/>
    </source>
</evidence>
<dbReference type="RefSeq" id="XP_003737040.1">
    <property type="nucleotide sequence ID" value="XM_003736992.2"/>
</dbReference>
<feature type="active site" description="Proton acceptor" evidence="2">
    <location>
        <position position="95"/>
    </location>
</feature>
<dbReference type="Pfam" id="PF06094">
    <property type="entry name" value="GGACT"/>
    <property type="match status" value="1"/>
</dbReference>
<evidence type="ECO:0000259" key="5">
    <source>
        <dbReference type="Pfam" id="PF06094"/>
    </source>
</evidence>
<protein>
    <recommendedName>
        <fullName evidence="3">Gamma-glutamylcyclotransferase family protein</fullName>
    </recommendedName>
</protein>
<proteinExistence type="inferred from homology"/>
<dbReference type="PANTHER" id="PTHR12510:SF4">
    <property type="entry name" value="GAMMA-GLUTAMYLAMINECYCLOTRANSFERASE"/>
    <property type="match status" value="1"/>
</dbReference>
<dbReference type="KEGG" id="goe:100908385"/>
<keyword evidence="6" id="KW-1185">Reference proteome</keyword>
<comment type="similarity">
    <text evidence="1 3">Belongs to the gamma-glutamylcyclotransferase family.</text>
</comment>
<name>A0AAJ6VUU2_9ACAR</name>
<sequence>MVIPAALGIYYQNISMPKVFFYGTLKRGEPNEHVLRNPGLGLVSFIAEAKTVQKFPLTIASEFNLPYLLLKPGQGNRIHGEIFEVENLSILDEFESCPRYYTRVEELVELENGELINVWLYALEGFKLELLERPLLSSYSSSGTHGLAYRRGAGQNPQHRYQVMKSEDDGVDDCLRGPPR</sequence>
<dbReference type="CDD" id="cd06661">
    <property type="entry name" value="GGCT_like"/>
    <property type="match status" value="1"/>
</dbReference>
<feature type="domain" description="Gamma-glutamylcyclotransferase AIG2-like" evidence="5">
    <location>
        <begin position="19"/>
        <end position="128"/>
    </location>
</feature>
<dbReference type="InterPro" id="IPR013024">
    <property type="entry name" value="GGCT-like"/>
</dbReference>
<dbReference type="GO" id="GO:0061929">
    <property type="term" value="F:gamma-glutamylaminecyclotransferase activity"/>
    <property type="evidence" value="ECO:0007669"/>
    <property type="project" value="InterPro"/>
</dbReference>
<dbReference type="Gene3D" id="3.10.490.10">
    <property type="entry name" value="Gamma-glutamyl cyclotransferase-like"/>
    <property type="match status" value="1"/>
</dbReference>
<dbReference type="AlphaFoldDB" id="A0AAJ6VUU2"/>
<evidence type="ECO:0000256" key="3">
    <source>
        <dbReference type="RuleBase" id="RU367036"/>
    </source>
</evidence>
<organism evidence="6 7">
    <name type="scientific">Galendromus occidentalis</name>
    <name type="common">western predatory mite</name>
    <dbReference type="NCBI Taxonomy" id="34638"/>
    <lineage>
        <taxon>Eukaryota</taxon>
        <taxon>Metazoa</taxon>
        <taxon>Ecdysozoa</taxon>
        <taxon>Arthropoda</taxon>
        <taxon>Chelicerata</taxon>
        <taxon>Arachnida</taxon>
        <taxon>Acari</taxon>
        <taxon>Parasitiformes</taxon>
        <taxon>Mesostigmata</taxon>
        <taxon>Gamasina</taxon>
        <taxon>Phytoseioidea</taxon>
        <taxon>Phytoseiidae</taxon>
        <taxon>Typhlodrominae</taxon>
        <taxon>Galendromus</taxon>
    </lineage>
</organism>
<dbReference type="InterPro" id="IPR039126">
    <property type="entry name" value="GGACT"/>
</dbReference>
<feature type="region of interest" description="Disordered" evidence="4">
    <location>
        <begin position="148"/>
        <end position="180"/>
    </location>
</feature>
<evidence type="ECO:0000313" key="6">
    <source>
        <dbReference type="Proteomes" id="UP000694867"/>
    </source>
</evidence>
<dbReference type="InterPro" id="IPR009288">
    <property type="entry name" value="AIG2-like_dom"/>
</dbReference>
<dbReference type="Proteomes" id="UP000694867">
    <property type="component" value="Unplaced"/>
</dbReference>
<evidence type="ECO:0000313" key="7">
    <source>
        <dbReference type="RefSeq" id="XP_003737040.1"/>
    </source>
</evidence>
<dbReference type="GO" id="GO:0005829">
    <property type="term" value="C:cytosol"/>
    <property type="evidence" value="ECO:0007669"/>
    <property type="project" value="TreeGrafter"/>
</dbReference>
<dbReference type="SUPFAM" id="SSF110857">
    <property type="entry name" value="Gamma-glutamyl cyclotransferase-like"/>
    <property type="match status" value="1"/>
</dbReference>
<gene>
    <name evidence="7" type="primary">LOC100908385</name>
</gene>